<comment type="caution">
    <text evidence="2">The sequence shown here is derived from an EMBL/GenBank/DDBJ whole genome shotgun (WGS) entry which is preliminary data.</text>
</comment>
<evidence type="ECO:0000313" key="2">
    <source>
        <dbReference type="EMBL" id="KAF4091178.1"/>
    </source>
</evidence>
<sequence length="71" mass="8128">MYLYTMYSTVSCMNFIRLFVSSESDIPPHHHHHDDHHVIKAATAECIIRVLFVFGIVSVNTPLALFILQKA</sequence>
<dbReference type="EMBL" id="JAAGNN010000003">
    <property type="protein sequence ID" value="KAF4091178.1"/>
    <property type="molecule type" value="Genomic_DNA"/>
</dbReference>
<keyword evidence="1" id="KW-0472">Membrane</keyword>
<organism evidence="2 3">
    <name type="scientific">Ameiurus melas</name>
    <name type="common">Black bullhead</name>
    <name type="synonym">Silurus melas</name>
    <dbReference type="NCBI Taxonomy" id="219545"/>
    <lineage>
        <taxon>Eukaryota</taxon>
        <taxon>Metazoa</taxon>
        <taxon>Chordata</taxon>
        <taxon>Craniata</taxon>
        <taxon>Vertebrata</taxon>
        <taxon>Euteleostomi</taxon>
        <taxon>Actinopterygii</taxon>
        <taxon>Neopterygii</taxon>
        <taxon>Teleostei</taxon>
        <taxon>Ostariophysi</taxon>
        <taxon>Siluriformes</taxon>
        <taxon>Ictaluridae</taxon>
        <taxon>Ameiurus</taxon>
    </lineage>
</organism>
<dbReference type="Proteomes" id="UP000593565">
    <property type="component" value="Unassembled WGS sequence"/>
</dbReference>
<feature type="transmembrane region" description="Helical" evidence="1">
    <location>
        <begin position="47"/>
        <end position="68"/>
    </location>
</feature>
<gene>
    <name evidence="2" type="ORF">AMELA_G00033950</name>
</gene>
<name>A0A7J6BBS1_AMEME</name>
<accession>A0A7J6BBS1</accession>
<dbReference type="AlphaFoldDB" id="A0A7J6BBS1"/>
<keyword evidence="1" id="KW-1133">Transmembrane helix</keyword>
<keyword evidence="3" id="KW-1185">Reference proteome</keyword>
<proteinExistence type="predicted"/>
<keyword evidence="1" id="KW-0812">Transmembrane</keyword>
<evidence type="ECO:0000256" key="1">
    <source>
        <dbReference type="SAM" id="Phobius"/>
    </source>
</evidence>
<evidence type="ECO:0000313" key="3">
    <source>
        <dbReference type="Proteomes" id="UP000593565"/>
    </source>
</evidence>
<protein>
    <submittedName>
        <fullName evidence="2">Uncharacterized protein</fullName>
    </submittedName>
</protein>
<reference evidence="2 3" key="1">
    <citation type="submission" date="2020-02" db="EMBL/GenBank/DDBJ databases">
        <title>A chromosome-scale genome assembly of the black bullhead catfish (Ameiurus melas).</title>
        <authorList>
            <person name="Wen M."/>
            <person name="Zham M."/>
            <person name="Cabau C."/>
            <person name="Klopp C."/>
            <person name="Donnadieu C."/>
            <person name="Roques C."/>
            <person name="Bouchez O."/>
            <person name="Lampietro C."/>
            <person name="Jouanno E."/>
            <person name="Herpin A."/>
            <person name="Louis A."/>
            <person name="Berthelot C."/>
            <person name="Parey E."/>
            <person name="Roest-Crollius H."/>
            <person name="Braasch I."/>
            <person name="Postlethwait J."/>
            <person name="Robinson-Rechavi M."/>
            <person name="Echchiki A."/>
            <person name="Begum T."/>
            <person name="Montfort J."/>
            <person name="Schartl M."/>
            <person name="Bobe J."/>
            <person name="Guiguen Y."/>
        </authorList>
    </citation>
    <scope>NUCLEOTIDE SEQUENCE [LARGE SCALE GENOMIC DNA]</scope>
    <source>
        <strain evidence="2">M_S1</strain>
        <tissue evidence="2">Blood</tissue>
    </source>
</reference>